<protein>
    <submittedName>
        <fullName evidence="2">Uncharacterized protein</fullName>
    </submittedName>
</protein>
<dbReference type="AlphaFoldDB" id="A0A453KF60"/>
<reference evidence="3" key="1">
    <citation type="journal article" date="2014" name="Science">
        <title>Ancient hybridizations among the ancestral genomes of bread wheat.</title>
        <authorList>
            <consortium name="International Wheat Genome Sequencing Consortium,"/>
            <person name="Marcussen T."/>
            <person name="Sandve S.R."/>
            <person name="Heier L."/>
            <person name="Spannagl M."/>
            <person name="Pfeifer M."/>
            <person name="Jakobsen K.S."/>
            <person name="Wulff B.B."/>
            <person name="Steuernagel B."/>
            <person name="Mayer K.F."/>
            <person name="Olsen O.A."/>
        </authorList>
    </citation>
    <scope>NUCLEOTIDE SEQUENCE [LARGE SCALE GENOMIC DNA]</scope>
    <source>
        <strain evidence="3">cv. AL8/78</strain>
    </source>
</reference>
<dbReference type="Proteomes" id="UP000015105">
    <property type="component" value="Chromosome 5D"/>
</dbReference>
<dbReference type="Gramene" id="AET5Gv20397200.6">
    <property type="protein sequence ID" value="AET5Gv20397200.6"/>
    <property type="gene ID" value="AET5Gv20397200"/>
</dbReference>
<keyword evidence="3" id="KW-1185">Reference proteome</keyword>
<proteinExistence type="predicted"/>
<reference evidence="2" key="3">
    <citation type="journal article" date="2017" name="Nature">
        <title>Genome sequence of the progenitor of the wheat D genome Aegilops tauschii.</title>
        <authorList>
            <person name="Luo M.C."/>
            <person name="Gu Y.Q."/>
            <person name="Puiu D."/>
            <person name="Wang H."/>
            <person name="Twardziok S.O."/>
            <person name="Deal K.R."/>
            <person name="Huo N."/>
            <person name="Zhu T."/>
            <person name="Wang L."/>
            <person name="Wang Y."/>
            <person name="McGuire P.E."/>
            <person name="Liu S."/>
            <person name="Long H."/>
            <person name="Ramasamy R.K."/>
            <person name="Rodriguez J.C."/>
            <person name="Van S.L."/>
            <person name="Yuan L."/>
            <person name="Wang Z."/>
            <person name="Xia Z."/>
            <person name="Xiao L."/>
            <person name="Anderson O.D."/>
            <person name="Ouyang S."/>
            <person name="Liang Y."/>
            <person name="Zimin A.V."/>
            <person name="Pertea G."/>
            <person name="Qi P."/>
            <person name="Bennetzen J.L."/>
            <person name="Dai X."/>
            <person name="Dawson M.W."/>
            <person name="Muller H.G."/>
            <person name="Kugler K."/>
            <person name="Rivarola-Duarte L."/>
            <person name="Spannagl M."/>
            <person name="Mayer K.F.X."/>
            <person name="Lu F.H."/>
            <person name="Bevan M.W."/>
            <person name="Leroy P."/>
            <person name="Li P."/>
            <person name="You F.M."/>
            <person name="Sun Q."/>
            <person name="Liu Z."/>
            <person name="Lyons E."/>
            <person name="Wicker T."/>
            <person name="Salzberg S.L."/>
            <person name="Devos K.M."/>
            <person name="Dvorak J."/>
        </authorList>
    </citation>
    <scope>NUCLEOTIDE SEQUENCE [LARGE SCALE GENOMIC DNA]</scope>
    <source>
        <strain evidence="2">cv. AL8/78</strain>
    </source>
</reference>
<reference evidence="2" key="4">
    <citation type="submission" date="2019-03" db="UniProtKB">
        <authorList>
            <consortium name="EnsemblPlants"/>
        </authorList>
    </citation>
    <scope>IDENTIFICATION</scope>
</reference>
<feature type="compositionally biased region" description="Low complexity" evidence="1">
    <location>
        <begin position="56"/>
        <end position="70"/>
    </location>
</feature>
<reference evidence="2" key="5">
    <citation type="journal article" date="2021" name="G3 (Bethesda)">
        <title>Aegilops tauschii genome assembly Aet v5.0 features greater sequence contiguity and improved annotation.</title>
        <authorList>
            <person name="Wang L."/>
            <person name="Zhu T."/>
            <person name="Rodriguez J.C."/>
            <person name="Deal K.R."/>
            <person name="Dubcovsky J."/>
            <person name="McGuire P.E."/>
            <person name="Lux T."/>
            <person name="Spannagl M."/>
            <person name="Mayer K.F.X."/>
            <person name="Baldrich P."/>
            <person name="Meyers B.C."/>
            <person name="Huo N."/>
            <person name="Gu Y.Q."/>
            <person name="Zhou H."/>
            <person name="Devos K.M."/>
            <person name="Bennetzen J.L."/>
            <person name="Unver T."/>
            <person name="Budak H."/>
            <person name="Gulick P.J."/>
            <person name="Galiba G."/>
            <person name="Kalapos B."/>
            <person name="Nelson D.R."/>
            <person name="Li P."/>
            <person name="You F.M."/>
            <person name="Luo M.C."/>
            <person name="Dvorak J."/>
        </authorList>
    </citation>
    <scope>NUCLEOTIDE SEQUENCE [LARGE SCALE GENOMIC DNA]</scope>
    <source>
        <strain evidence="2">cv. AL8/78</strain>
    </source>
</reference>
<dbReference type="EnsemblPlants" id="AET5Gv20397200.6">
    <property type="protein sequence ID" value="AET5Gv20397200.6"/>
    <property type="gene ID" value="AET5Gv20397200"/>
</dbReference>
<evidence type="ECO:0000313" key="3">
    <source>
        <dbReference type="Proteomes" id="UP000015105"/>
    </source>
</evidence>
<accession>A0A453KF60</accession>
<feature type="compositionally biased region" description="Basic and acidic residues" evidence="1">
    <location>
        <begin position="72"/>
        <end position="88"/>
    </location>
</feature>
<feature type="region of interest" description="Disordered" evidence="1">
    <location>
        <begin position="56"/>
        <end position="102"/>
    </location>
</feature>
<evidence type="ECO:0000313" key="2">
    <source>
        <dbReference type="EnsemblPlants" id="AET5Gv20397200.6"/>
    </source>
</evidence>
<reference evidence="3" key="2">
    <citation type="journal article" date="2017" name="Nat. Plants">
        <title>The Aegilops tauschii genome reveals multiple impacts of transposons.</title>
        <authorList>
            <person name="Zhao G."/>
            <person name="Zou C."/>
            <person name="Li K."/>
            <person name="Wang K."/>
            <person name="Li T."/>
            <person name="Gao L."/>
            <person name="Zhang X."/>
            <person name="Wang H."/>
            <person name="Yang Z."/>
            <person name="Liu X."/>
            <person name="Jiang W."/>
            <person name="Mao L."/>
            <person name="Kong X."/>
            <person name="Jiao Y."/>
            <person name="Jia J."/>
        </authorList>
    </citation>
    <scope>NUCLEOTIDE SEQUENCE [LARGE SCALE GENOMIC DNA]</scope>
    <source>
        <strain evidence="3">cv. AL8/78</strain>
    </source>
</reference>
<sequence length="102" mass="11290">RPSFLLHVNRRRLPSAGCCRTLTDRGEIRSAMATPMLRSAVAGLALERSASLRLPARPASAASFSSNAAAGRFEKRQVDEKNDESDAARRRRKQERLAKLID</sequence>
<name>A0A453KF60_AEGTS</name>
<organism evidence="2 3">
    <name type="scientific">Aegilops tauschii subsp. strangulata</name>
    <name type="common">Goatgrass</name>
    <dbReference type="NCBI Taxonomy" id="200361"/>
    <lineage>
        <taxon>Eukaryota</taxon>
        <taxon>Viridiplantae</taxon>
        <taxon>Streptophyta</taxon>
        <taxon>Embryophyta</taxon>
        <taxon>Tracheophyta</taxon>
        <taxon>Spermatophyta</taxon>
        <taxon>Magnoliopsida</taxon>
        <taxon>Liliopsida</taxon>
        <taxon>Poales</taxon>
        <taxon>Poaceae</taxon>
        <taxon>BOP clade</taxon>
        <taxon>Pooideae</taxon>
        <taxon>Triticodae</taxon>
        <taxon>Triticeae</taxon>
        <taxon>Triticinae</taxon>
        <taxon>Aegilops</taxon>
    </lineage>
</organism>
<evidence type="ECO:0000256" key="1">
    <source>
        <dbReference type="SAM" id="MobiDB-lite"/>
    </source>
</evidence>